<dbReference type="Pfam" id="PF13920">
    <property type="entry name" value="zf-C3HC4_3"/>
    <property type="match status" value="1"/>
</dbReference>
<evidence type="ECO:0000259" key="4">
    <source>
        <dbReference type="PROSITE" id="PS50089"/>
    </source>
</evidence>
<keyword evidence="1" id="KW-0862">Zinc</keyword>
<dbReference type="Proteomes" id="UP000800041">
    <property type="component" value="Unassembled WGS sequence"/>
</dbReference>
<evidence type="ECO:0000256" key="2">
    <source>
        <dbReference type="SAM" id="Coils"/>
    </source>
</evidence>
<evidence type="ECO:0000256" key="3">
    <source>
        <dbReference type="SAM" id="MobiDB-lite"/>
    </source>
</evidence>
<feature type="domain" description="RING-type" evidence="4">
    <location>
        <begin position="519"/>
        <end position="568"/>
    </location>
</feature>
<sequence length="580" mass="65249">MGTLTANEPRLAEYCDHKLPTSCRLTSTPLCCACADNRNHSFTYSVYVDGVGLVQRGTRWQSYCWFCKTFWTNRLAGFPAEQSRIPHFPDQTDFIQRWYDFHRGYKLVESADGGSPETVPVVGIEPLCEAAPGELPPMTSAEHLAPEQSSLSDLLSQLRSNDASDSQPTASLAQQLDDLLAEADEEGSDADTTAGQAPSQSDFSITQRDSVPPLPTYGQISSSAAAQQRVVSLSIARDTSDIERRLEEARSQLEAAQREREEAAMSLENAESTVQARRERFRRLEREQRRQQTFARIFGTREEIEQQGEAYESPIGGMFSRAFDRYRRAEEARMNPPTAADDDDNNSMSQDTAIAELWSNMDPLGSSALPRSGPNGDSIVPYRLPSTHDYADEAAWMNQLTENSTAMRRQLVYLRHNAEYHLGRTARWRELTQGDSVPYADPSAVDGGPMSLIERERRVRDVIAQGRTRVEAAQRMLQSMDSLHHRPAERIPQRQYGLDIDDDRPEPKTDEEMTVVMCCQICYTQLADSAVLPCGHLAMCVYCADQVVPVREDDKTRVRGHCKCPVCRKTVKKRVRVYVT</sequence>
<feature type="region of interest" description="Disordered" evidence="3">
    <location>
        <begin position="184"/>
        <end position="223"/>
    </location>
</feature>
<dbReference type="PROSITE" id="PS50089">
    <property type="entry name" value="ZF_RING_2"/>
    <property type="match status" value="1"/>
</dbReference>
<dbReference type="SMART" id="SM00184">
    <property type="entry name" value="RING"/>
    <property type="match status" value="1"/>
</dbReference>
<accession>A0A6G1HD16</accession>
<dbReference type="SUPFAM" id="SSF57850">
    <property type="entry name" value="RING/U-box"/>
    <property type="match status" value="1"/>
</dbReference>
<dbReference type="GO" id="GO:0008270">
    <property type="term" value="F:zinc ion binding"/>
    <property type="evidence" value="ECO:0007669"/>
    <property type="project" value="UniProtKB-KW"/>
</dbReference>
<keyword evidence="1" id="KW-0479">Metal-binding</keyword>
<protein>
    <recommendedName>
        <fullName evidence="4">RING-type domain-containing protein</fullName>
    </recommendedName>
</protein>
<organism evidence="5 6">
    <name type="scientific">Aulographum hederae CBS 113979</name>
    <dbReference type="NCBI Taxonomy" id="1176131"/>
    <lineage>
        <taxon>Eukaryota</taxon>
        <taxon>Fungi</taxon>
        <taxon>Dikarya</taxon>
        <taxon>Ascomycota</taxon>
        <taxon>Pezizomycotina</taxon>
        <taxon>Dothideomycetes</taxon>
        <taxon>Pleosporomycetidae</taxon>
        <taxon>Aulographales</taxon>
        <taxon>Aulographaceae</taxon>
    </lineage>
</organism>
<reference evidence="5" key="1">
    <citation type="journal article" date="2020" name="Stud. Mycol.">
        <title>101 Dothideomycetes genomes: a test case for predicting lifestyles and emergence of pathogens.</title>
        <authorList>
            <person name="Haridas S."/>
            <person name="Albert R."/>
            <person name="Binder M."/>
            <person name="Bloem J."/>
            <person name="Labutti K."/>
            <person name="Salamov A."/>
            <person name="Andreopoulos B."/>
            <person name="Baker S."/>
            <person name="Barry K."/>
            <person name="Bills G."/>
            <person name="Bluhm B."/>
            <person name="Cannon C."/>
            <person name="Castanera R."/>
            <person name="Culley D."/>
            <person name="Daum C."/>
            <person name="Ezra D."/>
            <person name="Gonzalez J."/>
            <person name="Henrissat B."/>
            <person name="Kuo A."/>
            <person name="Liang C."/>
            <person name="Lipzen A."/>
            <person name="Lutzoni F."/>
            <person name="Magnuson J."/>
            <person name="Mondo S."/>
            <person name="Nolan M."/>
            <person name="Ohm R."/>
            <person name="Pangilinan J."/>
            <person name="Park H.-J."/>
            <person name="Ramirez L."/>
            <person name="Alfaro M."/>
            <person name="Sun H."/>
            <person name="Tritt A."/>
            <person name="Yoshinaga Y."/>
            <person name="Zwiers L.-H."/>
            <person name="Turgeon B."/>
            <person name="Goodwin S."/>
            <person name="Spatafora J."/>
            <person name="Crous P."/>
            <person name="Grigoriev I."/>
        </authorList>
    </citation>
    <scope>NUCLEOTIDE SEQUENCE</scope>
    <source>
        <strain evidence="5">CBS 113979</strain>
    </source>
</reference>
<feature type="compositionally biased region" description="Polar residues" evidence="3">
    <location>
        <begin position="195"/>
        <end position="209"/>
    </location>
</feature>
<evidence type="ECO:0000313" key="5">
    <source>
        <dbReference type="EMBL" id="KAF1990942.1"/>
    </source>
</evidence>
<gene>
    <name evidence="5" type="ORF">K402DRAFT_346730</name>
</gene>
<feature type="coiled-coil region" evidence="2">
    <location>
        <begin position="239"/>
        <end position="287"/>
    </location>
</feature>
<dbReference type="AlphaFoldDB" id="A0A6G1HD16"/>
<keyword evidence="1" id="KW-0863">Zinc-finger</keyword>
<feature type="region of interest" description="Disordered" evidence="3">
    <location>
        <begin position="130"/>
        <end position="152"/>
    </location>
</feature>
<evidence type="ECO:0000256" key="1">
    <source>
        <dbReference type="PROSITE-ProRule" id="PRU00175"/>
    </source>
</evidence>
<evidence type="ECO:0000313" key="6">
    <source>
        <dbReference type="Proteomes" id="UP000800041"/>
    </source>
</evidence>
<name>A0A6G1HD16_9PEZI</name>
<dbReference type="InterPro" id="IPR001841">
    <property type="entry name" value="Znf_RING"/>
</dbReference>
<proteinExistence type="predicted"/>
<dbReference type="Gene3D" id="3.30.40.10">
    <property type="entry name" value="Zinc/RING finger domain, C3HC4 (zinc finger)"/>
    <property type="match status" value="1"/>
</dbReference>
<keyword evidence="2" id="KW-0175">Coiled coil</keyword>
<keyword evidence="6" id="KW-1185">Reference proteome</keyword>
<dbReference type="OrthoDB" id="1711136at2759"/>
<dbReference type="InterPro" id="IPR013083">
    <property type="entry name" value="Znf_RING/FYVE/PHD"/>
</dbReference>
<dbReference type="EMBL" id="ML977140">
    <property type="protein sequence ID" value="KAF1990942.1"/>
    <property type="molecule type" value="Genomic_DNA"/>
</dbReference>